<feature type="domain" description="Nicotinate/nicotinamide phosphoribosyltransferase" evidence="10">
    <location>
        <begin position="161"/>
        <end position="323"/>
    </location>
</feature>
<dbReference type="NCBIfam" id="NF009131">
    <property type="entry name" value="PRK12484.1"/>
    <property type="match status" value="1"/>
</dbReference>
<comment type="caution">
    <text evidence="12">The sequence shown here is derived from an EMBL/GenBank/DDBJ whole genome shotgun (WGS) entry which is preliminary data.</text>
</comment>
<protein>
    <recommendedName>
        <fullName evidence="3 9">Nicotinate phosphoribosyltransferase</fullName>
        <ecNumber evidence="3 9">6.3.4.21</ecNumber>
    </recommendedName>
</protein>
<dbReference type="SUPFAM" id="SSF54675">
    <property type="entry name" value="Nicotinate/Quinolinate PRTase N-terminal domain-like"/>
    <property type="match status" value="1"/>
</dbReference>
<dbReference type="EC" id="6.3.4.21" evidence="3 9"/>
<evidence type="ECO:0000313" key="12">
    <source>
        <dbReference type="EMBL" id="GIJ06778.1"/>
    </source>
</evidence>
<evidence type="ECO:0000256" key="3">
    <source>
        <dbReference type="ARBA" id="ARBA00013236"/>
    </source>
</evidence>
<comment type="pathway">
    <text evidence="1 9">Cofactor biosynthesis; NAD(+) biosynthesis; nicotinate D-ribonucleotide from nicotinate: step 1/1.</text>
</comment>
<dbReference type="InterPro" id="IPR041525">
    <property type="entry name" value="N/Namide_PRibTrfase"/>
</dbReference>
<comment type="similarity">
    <text evidence="2 9">Belongs to the NAPRTase family.</text>
</comment>
<dbReference type="GO" id="GO:0005829">
    <property type="term" value="C:cytosol"/>
    <property type="evidence" value="ECO:0007669"/>
    <property type="project" value="TreeGrafter"/>
</dbReference>
<dbReference type="NCBIfam" id="TIGR01513">
    <property type="entry name" value="NAPRTase_put"/>
    <property type="match status" value="1"/>
</dbReference>
<dbReference type="Gene3D" id="3.20.140.10">
    <property type="entry name" value="nicotinate phosphoribosyltransferase"/>
    <property type="match status" value="2"/>
</dbReference>
<keyword evidence="5 9" id="KW-0436">Ligase</keyword>
<comment type="catalytic activity">
    <reaction evidence="8 9">
        <text>5-phospho-alpha-D-ribose 1-diphosphate + nicotinate + ATP + H2O = nicotinate beta-D-ribonucleotide + ADP + phosphate + diphosphate</text>
        <dbReference type="Rhea" id="RHEA:36163"/>
        <dbReference type="ChEBI" id="CHEBI:15377"/>
        <dbReference type="ChEBI" id="CHEBI:30616"/>
        <dbReference type="ChEBI" id="CHEBI:32544"/>
        <dbReference type="ChEBI" id="CHEBI:33019"/>
        <dbReference type="ChEBI" id="CHEBI:43474"/>
        <dbReference type="ChEBI" id="CHEBI:57502"/>
        <dbReference type="ChEBI" id="CHEBI:58017"/>
        <dbReference type="ChEBI" id="CHEBI:456216"/>
        <dbReference type="EC" id="6.3.4.21"/>
    </reaction>
</comment>
<dbReference type="InterPro" id="IPR006405">
    <property type="entry name" value="Nic_PRibTrfase_pncB"/>
</dbReference>
<sequence length="466" mass="48687">MTVSAGPAGCGAAAVSGLWTDLYELRMAASYRGREMTAPATFSLFARRLPADRGFLVAAGLADALDVLERYRLDDDELGYLRSAGVLDGRAAALLRGLRFTGDVWAVPEGRVVFADEPLLEVTAPVAEAQLVETALLNVVTFQTAIATKAARCRLAAGGAQLVDFAMRRTHGLPAAMSVARAAAVGGFDATSNVAAARHYDLRPVGTMAHSYVQAFRDERAAFHAFVVDCPQSPVLLIDTYDTIAGARAAIEALSALQPRTGGGVRIDSGDLGRLATQVRRMLDAAGLGRVRIMVSGGLDEHGIETMRGAPVDAFGVGTRMGVSADAPSLDSAYKLVEFAGRPVGKLSPGKATWPGAKQVYRADGAVDLLALRAEPAPPGYRPLLEPVMRGGRVLCPETPAAAVRAARARRAADVAALPPQVRRLCSPAVPAARPTAALTAARNRFVAAHSVRAEIAAGVAATPPR</sequence>
<dbReference type="PANTHER" id="PTHR11098:SF1">
    <property type="entry name" value="NICOTINATE PHOSPHORIBOSYLTRANSFERASE"/>
    <property type="match status" value="1"/>
</dbReference>
<evidence type="ECO:0000313" key="13">
    <source>
        <dbReference type="Proteomes" id="UP000652013"/>
    </source>
</evidence>
<keyword evidence="13" id="KW-1185">Reference proteome</keyword>
<dbReference type="GO" id="GO:0034355">
    <property type="term" value="P:NAD+ biosynthetic process via the salvage pathway"/>
    <property type="evidence" value="ECO:0007669"/>
    <property type="project" value="TreeGrafter"/>
</dbReference>
<evidence type="ECO:0000256" key="2">
    <source>
        <dbReference type="ARBA" id="ARBA00010897"/>
    </source>
</evidence>
<dbReference type="AlphaFoldDB" id="A0A8J4DMS9"/>
<evidence type="ECO:0000256" key="8">
    <source>
        <dbReference type="ARBA" id="ARBA00048668"/>
    </source>
</evidence>
<dbReference type="Pfam" id="PF04095">
    <property type="entry name" value="NAPRTase"/>
    <property type="match status" value="1"/>
</dbReference>
<dbReference type="GO" id="GO:0004516">
    <property type="term" value="F:nicotinate phosphoribosyltransferase activity"/>
    <property type="evidence" value="ECO:0007669"/>
    <property type="project" value="UniProtKB-UniRule"/>
</dbReference>
<dbReference type="Gene3D" id="3.20.20.70">
    <property type="entry name" value="Aldolase class I"/>
    <property type="match status" value="1"/>
</dbReference>
<evidence type="ECO:0000259" key="10">
    <source>
        <dbReference type="Pfam" id="PF04095"/>
    </source>
</evidence>
<comment type="function">
    <text evidence="9">Catalyzes the first step in the biosynthesis of NAD from nicotinic acid, the ATP-dependent synthesis of beta-nicotinate D-ribonucleotide from nicotinate and 5-phospho-D-ribose 1-phosphate.</text>
</comment>
<dbReference type="InterPro" id="IPR007229">
    <property type="entry name" value="Nic_PRibTrfase-Fam"/>
</dbReference>
<keyword evidence="7 9" id="KW-0808">Transferase</keyword>
<dbReference type="PANTHER" id="PTHR11098">
    <property type="entry name" value="NICOTINATE PHOSPHORIBOSYLTRANSFERASE"/>
    <property type="match status" value="1"/>
</dbReference>
<keyword evidence="6 9" id="KW-0662">Pyridine nucleotide biosynthesis</keyword>
<evidence type="ECO:0000256" key="1">
    <source>
        <dbReference type="ARBA" id="ARBA00004952"/>
    </source>
</evidence>
<name>A0A8J4DMS9_9ACTN</name>
<dbReference type="PIRSF" id="PIRSF000484">
    <property type="entry name" value="NAPRT"/>
    <property type="match status" value="1"/>
</dbReference>
<organism evidence="12 13">
    <name type="scientific">Spirilliplanes yamanashiensis</name>
    <dbReference type="NCBI Taxonomy" id="42233"/>
    <lineage>
        <taxon>Bacteria</taxon>
        <taxon>Bacillati</taxon>
        <taxon>Actinomycetota</taxon>
        <taxon>Actinomycetes</taxon>
        <taxon>Micromonosporales</taxon>
        <taxon>Micromonosporaceae</taxon>
        <taxon>Spirilliplanes</taxon>
    </lineage>
</organism>
<accession>A0A8J4DMS9</accession>
<dbReference type="NCBIfam" id="NF006696">
    <property type="entry name" value="PRK09243.1-3"/>
    <property type="match status" value="1"/>
</dbReference>
<feature type="domain" description="Nicotinate phosphoribosyltransferase N-terminal" evidence="11">
    <location>
        <begin position="18"/>
        <end position="140"/>
    </location>
</feature>
<dbReference type="InterPro" id="IPR040727">
    <property type="entry name" value="NAPRTase_N"/>
</dbReference>
<proteinExistence type="inferred from homology"/>
<comment type="PTM">
    <text evidence="9">Transiently phosphorylated on a His residue during the reaction cycle. Phosphorylation strongly increases the affinity for substrates and increases the rate of nicotinate D-ribonucleotide production. Dephosphorylation regenerates the low-affinity form of the enzyme, leading to product release.</text>
</comment>
<evidence type="ECO:0000256" key="6">
    <source>
        <dbReference type="ARBA" id="ARBA00022642"/>
    </source>
</evidence>
<keyword evidence="12" id="KW-0328">Glycosyltransferase</keyword>
<evidence type="ECO:0000256" key="7">
    <source>
        <dbReference type="ARBA" id="ARBA00022679"/>
    </source>
</evidence>
<evidence type="ECO:0000256" key="9">
    <source>
        <dbReference type="RuleBase" id="RU365100"/>
    </source>
</evidence>
<evidence type="ECO:0000256" key="4">
    <source>
        <dbReference type="ARBA" id="ARBA00022553"/>
    </source>
</evidence>
<dbReference type="InterPro" id="IPR036068">
    <property type="entry name" value="Nicotinate_pribotase-like_C"/>
</dbReference>
<keyword evidence="4" id="KW-0597">Phosphoprotein</keyword>
<dbReference type="GO" id="GO:0016757">
    <property type="term" value="F:glycosyltransferase activity"/>
    <property type="evidence" value="ECO:0007669"/>
    <property type="project" value="UniProtKB-KW"/>
</dbReference>
<gene>
    <name evidence="12" type="ORF">Sya03_61300</name>
</gene>
<dbReference type="CDD" id="cd01570">
    <property type="entry name" value="NAPRTase_A"/>
    <property type="match status" value="1"/>
</dbReference>
<evidence type="ECO:0000259" key="11">
    <source>
        <dbReference type="Pfam" id="PF17767"/>
    </source>
</evidence>
<reference evidence="12" key="1">
    <citation type="submission" date="2021-01" db="EMBL/GenBank/DDBJ databases">
        <title>Whole genome shotgun sequence of Spirilliplanes yamanashiensis NBRC 15828.</title>
        <authorList>
            <person name="Komaki H."/>
            <person name="Tamura T."/>
        </authorList>
    </citation>
    <scope>NUCLEOTIDE SEQUENCE</scope>
    <source>
        <strain evidence="12">NBRC 15828</strain>
    </source>
</reference>
<dbReference type="UniPathway" id="UPA00253">
    <property type="reaction ID" value="UER00457"/>
</dbReference>
<dbReference type="EMBL" id="BOOY01000048">
    <property type="protein sequence ID" value="GIJ06778.1"/>
    <property type="molecule type" value="Genomic_DNA"/>
</dbReference>
<dbReference type="SUPFAM" id="SSF51690">
    <property type="entry name" value="Nicotinate/Quinolinate PRTase C-terminal domain-like"/>
    <property type="match status" value="1"/>
</dbReference>
<dbReference type="Pfam" id="PF17767">
    <property type="entry name" value="NAPRTase_N"/>
    <property type="match status" value="1"/>
</dbReference>
<dbReference type="Proteomes" id="UP000652013">
    <property type="component" value="Unassembled WGS sequence"/>
</dbReference>
<dbReference type="InterPro" id="IPR013785">
    <property type="entry name" value="Aldolase_TIM"/>
</dbReference>
<evidence type="ECO:0000256" key="5">
    <source>
        <dbReference type="ARBA" id="ARBA00022598"/>
    </source>
</evidence>